<proteinExistence type="inferred from homology"/>
<dbReference type="SUPFAM" id="SSF63829">
    <property type="entry name" value="Calcium-dependent phosphotriesterase"/>
    <property type="match status" value="1"/>
</dbReference>
<dbReference type="Gene3D" id="2.120.10.30">
    <property type="entry name" value="TolB, C-terminal domain"/>
    <property type="match status" value="1"/>
</dbReference>
<dbReference type="InterPro" id="IPR011042">
    <property type="entry name" value="6-blade_b-propeller_TolB-like"/>
</dbReference>
<comment type="caution">
    <text evidence="5">The sequence shown here is derived from an EMBL/GenBank/DDBJ whole genome shotgun (WGS) entry which is preliminary data.</text>
</comment>
<feature type="domain" description="Strictosidine synthase conserved region" evidence="4">
    <location>
        <begin position="9"/>
        <end position="59"/>
    </location>
</feature>
<keyword evidence="2" id="KW-0597">Phosphoprotein</keyword>
<evidence type="ECO:0000313" key="5">
    <source>
        <dbReference type="EMBL" id="GMT12642.1"/>
    </source>
</evidence>
<name>A0AAV5V2S9_9BILA</name>
<accession>A0AAV5V2S9</accession>
<evidence type="ECO:0000313" key="7">
    <source>
        <dbReference type="Proteomes" id="UP001432322"/>
    </source>
</evidence>
<dbReference type="EMBL" id="BTSY01000002">
    <property type="protein sequence ID" value="GMT12642.1"/>
    <property type="molecule type" value="Genomic_DNA"/>
</dbReference>
<dbReference type="Proteomes" id="UP001432322">
    <property type="component" value="Unassembled WGS sequence"/>
</dbReference>
<dbReference type="Pfam" id="PF03088">
    <property type="entry name" value="Str_synth"/>
    <property type="match status" value="1"/>
</dbReference>
<keyword evidence="7" id="KW-1185">Reference proteome</keyword>
<evidence type="ECO:0000256" key="1">
    <source>
        <dbReference type="ARBA" id="ARBA00009191"/>
    </source>
</evidence>
<gene>
    <name evidence="5" type="ORF">PFISCL1PPCAC_3939</name>
    <name evidence="6" type="ORF">PFISCL1PPCAC_6387</name>
</gene>
<dbReference type="GO" id="GO:0012505">
    <property type="term" value="C:endomembrane system"/>
    <property type="evidence" value="ECO:0007669"/>
    <property type="project" value="TreeGrafter"/>
</dbReference>
<comment type="similarity">
    <text evidence="1">Belongs to the strictosidine synthase family.</text>
</comment>
<dbReference type="AlphaFoldDB" id="A0AAV5V2S9"/>
<evidence type="ECO:0000259" key="4">
    <source>
        <dbReference type="Pfam" id="PF03088"/>
    </source>
</evidence>
<keyword evidence="3" id="KW-0325">Glycoprotein</keyword>
<dbReference type="GO" id="GO:0016787">
    <property type="term" value="F:hydrolase activity"/>
    <property type="evidence" value="ECO:0007669"/>
    <property type="project" value="TreeGrafter"/>
</dbReference>
<dbReference type="EMBL" id="BTSY01000002">
    <property type="protein sequence ID" value="GMT15090.1"/>
    <property type="molecule type" value="Genomic_DNA"/>
</dbReference>
<evidence type="ECO:0000256" key="2">
    <source>
        <dbReference type="ARBA" id="ARBA00022553"/>
    </source>
</evidence>
<dbReference type="PANTHER" id="PTHR10426:SF88">
    <property type="entry name" value="ADIPOCYTE PLASMA MEMBRANE-ASSOCIATED PROTEIN HEMOMUCIN-RELATED"/>
    <property type="match status" value="1"/>
</dbReference>
<dbReference type="PANTHER" id="PTHR10426">
    <property type="entry name" value="STRICTOSIDINE SYNTHASE-RELATED"/>
    <property type="match status" value="1"/>
</dbReference>
<sequence length="125" mass="14174">RERERDQFRVIYHCISTGQSKVLMRGLYFANGIQVLPDKESFVVAETTRARIMRYFFAGPKKGTTETFIENLPGMPDNIRLSKNGTLWVGLAGVRKAGQKNVLEDLSGSPKTRQILQSKDKVELE</sequence>
<reference evidence="5" key="1">
    <citation type="submission" date="2023-10" db="EMBL/GenBank/DDBJ databases">
        <title>Genome assembly of Pristionchus species.</title>
        <authorList>
            <person name="Yoshida K."/>
            <person name="Sommer R.J."/>
        </authorList>
    </citation>
    <scope>NUCLEOTIDE SEQUENCE</scope>
    <source>
        <strain evidence="5">RS5133</strain>
    </source>
</reference>
<feature type="non-terminal residue" evidence="5">
    <location>
        <position position="1"/>
    </location>
</feature>
<dbReference type="InterPro" id="IPR018119">
    <property type="entry name" value="Strictosidine_synth_cons-reg"/>
</dbReference>
<organism evidence="5 7">
    <name type="scientific">Pristionchus fissidentatus</name>
    <dbReference type="NCBI Taxonomy" id="1538716"/>
    <lineage>
        <taxon>Eukaryota</taxon>
        <taxon>Metazoa</taxon>
        <taxon>Ecdysozoa</taxon>
        <taxon>Nematoda</taxon>
        <taxon>Chromadorea</taxon>
        <taxon>Rhabditida</taxon>
        <taxon>Rhabditina</taxon>
        <taxon>Diplogasteromorpha</taxon>
        <taxon>Diplogasteroidea</taxon>
        <taxon>Neodiplogasteridae</taxon>
        <taxon>Pristionchus</taxon>
    </lineage>
</organism>
<evidence type="ECO:0000256" key="3">
    <source>
        <dbReference type="ARBA" id="ARBA00023180"/>
    </source>
</evidence>
<protein>
    <recommendedName>
        <fullName evidence="4">Strictosidine synthase conserved region domain-containing protein</fullName>
    </recommendedName>
</protein>
<evidence type="ECO:0000313" key="6">
    <source>
        <dbReference type="EMBL" id="GMT15090.1"/>
    </source>
</evidence>